<evidence type="ECO:0000313" key="4">
    <source>
        <dbReference type="EMBL" id="KEJ89395.1"/>
    </source>
</evidence>
<comment type="caution">
    <text evidence="4">The sequence shown here is derived from an EMBL/GenBank/DDBJ whole genome shotgun (WGS) entry which is preliminary data.</text>
</comment>
<dbReference type="RefSeq" id="WP_025060250.1">
    <property type="nucleotide sequence ID" value="NZ_JAMC01000003.1"/>
</dbReference>
<dbReference type="InterPro" id="IPR036188">
    <property type="entry name" value="FAD/NAD-bd_sf"/>
</dbReference>
<dbReference type="OrthoDB" id="9787190at2"/>
<dbReference type="Pfam" id="PF01266">
    <property type="entry name" value="DAO"/>
    <property type="match status" value="1"/>
</dbReference>
<dbReference type="Gene3D" id="3.50.50.60">
    <property type="entry name" value="FAD/NAD(P)-binding domain"/>
    <property type="match status" value="2"/>
</dbReference>
<keyword evidence="5" id="KW-1185">Reference proteome</keyword>
<keyword evidence="2" id="KW-0560">Oxidoreductase</keyword>
<dbReference type="STRING" id="1300350.Z948_2950"/>
<dbReference type="GO" id="GO:0005886">
    <property type="term" value="C:plasma membrane"/>
    <property type="evidence" value="ECO:0007669"/>
    <property type="project" value="TreeGrafter"/>
</dbReference>
<name>A0A073IIJ6_9RHOB</name>
<dbReference type="PANTHER" id="PTHR13847">
    <property type="entry name" value="SARCOSINE DEHYDROGENASE-RELATED"/>
    <property type="match status" value="1"/>
</dbReference>
<dbReference type="GO" id="GO:0055130">
    <property type="term" value="P:D-alanine catabolic process"/>
    <property type="evidence" value="ECO:0007669"/>
    <property type="project" value="TreeGrafter"/>
</dbReference>
<evidence type="ECO:0000256" key="1">
    <source>
        <dbReference type="ARBA" id="ARBA00009410"/>
    </source>
</evidence>
<reference evidence="4 5" key="1">
    <citation type="submission" date="2014-01" db="EMBL/GenBank/DDBJ databases">
        <title>Sulfitobacter donghicola JCM 14565 Genome Sequencing.</title>
        <authorList>
            <person name="Lai Q."/>
            <person name="Hong Z."/>
        </authorList>
    </citation>
    <scope>NUCLEOTIDE SEQUENCE [LARGE SCALE GENOMIC DNA]</scope>
    <source>
        <strain evidence="4 5">JCM 14565</strain>
    </source>
</reference>
<protein>
    <submittedName>
        <fullName evidence="4">AgaE protein</fullName>
    </submittedName>
</protein>
<proteinExistence type="inferred from homology"/>
<sequence length="447" mass="48075">MQSFPISMEQGVRYGGDLPDAADLVVIGGGIIGICTALFAARRGSKVVVLEKGLVAAEQSCRNWGWIRQQGRDPSEMPIMDEALALWRELVKELDEDIGLAQAGVTYFAKSEKTLKGYERWLPHAIENGVNSRFLSTAEVNAMYPGLAEPPVAALHTSTDCRAEPQLAVPALARLADAAGVEIIEKCAVRSLDITDGKITGVVSEQGAIRTPRVVLAAGAWSALFLRNHGISMPQLSVRSQVAATVPMANVGEAACSAKRLAFRRRQDGGYTLAPAGAAELFVGPDAFRALPNYLNQLKEDPLGCMLKPAAPKGFPDAWGTKRKWAADEVTPFEQMRVLNPKPTRRKISNLARDFQAMFPQLGEVKIKTAWAGMIDTMPDIVPVVDHLPVEGLIVGTGMSGHGFGIGPAMGRILADMAADLPAGHDLARFRFNRFTDGTKMVPGPNV</sequence>
<evidence type="ECO:0000256" key="2">
    <source>
        <dbReference type="ARBA" id="ARBA00023002"/>
    </source>
</evidence>
<dbReference type="PANTHER" id="PTHR13847:SF280">
    <property type="entry name" value="D-AMINO ACID DEHYDROGENASE"/>
    <property type="match status" value="1"/>
</dbReference>
<dbReference type="InterPro" id="IPR006076">
    <property type="entry name" value="FAD-dep_OxRdtase"/>
</dbReference>
<dbReference type="eggNOG" id="COG0665">
    <property type="taxonomic scope" value="Bacteria"/>
</dbReference>
<dbReference type="Proteomes" id="UP000027734">
    <property type="component" value="Unassembled WGS sequence"/>
</dbReference>
<dbReference type="EMBL" id="JAMC01000003">
    <property type="protein sequence ID" value="KEJ89395.1"/>
    <property type="molecule type" value="Genomic_DNA"/>
</dbReference>
<evidence type="ECO:0000259" key="3">
    <source>
        <dbReference type="Pfam" id="PF01266"/>
    </source>
</evidence>
<dbReference type="GO" id="GO:0005737">
    <property type="term" value="C:cytoplasm"/>
    <property type="evidence" value="ECO:0007669"/>
    <property type="project" value="TreeGrafter"/>
</dbReference>
<dbReference type="GO" id="GO:0008718">
    <property type="term" value="F:D-amino-acid dehydrogenase activity"/>
    <property type="evidence" value="ECO:0007669"/>
    <property type="project" value="TreeGrafter"/>
</dbReference>
<gene>
    <name evidence="4" type="ORF">DSW25_10315</name>
</gene>
<comment type="similarity">
    <text evidence="1">Belongs to the DadA oxidoreductase family.</text>
</comment>
<organism evidence="4 5">
    <name type="scientific">Sulfitobacter donghicola DSW-25 = KCTC 12864 = JCM 14565</name>
    <dbReference type="NCBI Taxonomy" id="1300350"/>
    <lineage>
        <taxon>Bacteria</taxon>
        <taxon>Pseudomonadati</taxon>
        <taxon>Pseudomonadota</taxon>
        <taxon>Alphaproteobacteria</taxon>
        <taxon>Rhodobacterales</taxon>
        <taxon>Roseobacteraceae</taxon>
        <taxon>Sulfitobacter</taxon>
    </lineage>
</organism>
<dbReference type="AlphaFoldDB" id="A0A073IIJ6"/>
<accession>A0A073IIJ6</accession>
<dbReference type="Gene3D" id="3.30.9.10">
    <property type="entry name" value="D-Amino Acid Oxidase, subunit A, domain 2"/>
    <property type="match status" value="2"/>
</dbReference>
<feature type="domain" description="FAD dependent oxidoreductase" evidence="3">
    <location>
        <begin position="23"/>
        <end position="417"/>
    </location>
</feature>
<evidence type="ECO:0000313" key="5">
    <source>
        <dbReference type="Proteomes" id="UP000027734"/>
    </source>
</evidence>
<dbReference type="SUPFAM" id="SSF51905">
    <property type="entry name" value="FAD/NAD(P)-binding domain"/>
    <property type="match status" value="1"/>
</dbReference>